<dbReference type="InterPro" id="IPR001296">
    <property type="entry name" value="Glyco_trans_1"/>
</dbReference>
<dbReference type="SUPFAM" id="SSF53756">
    <property type="entry name" value="UDP-Glycosyltransferase/glycogen phosphorylase"/>
    <property type="match status" value="1"/>
</dbReference>
<dbReference type="PANTHER" id="PTHR45947">
    <property type="entry name" value="SULFOQUINOVOSYL TRANSFERASE SQD2"/>
    <property type="match status" value="1"/>
</dbReference>
<feature type="domain" description="Glycosyl transferase family 1" evidence="3">
    <location>
        <begin position="218"/>
        <end position="386"/>
    </location>
</feature>
<evidence type="ECO:0000259" key="4">
    <source>
        <dbReference type="Pfam" id="PF13439"/>
    </source>
</evidence>
<dbReference type="GO" id="GO:0016758">
    <property type="term" value="F:hexosyltransferase activity"/>
    <property type="evidence" value="ECO:0007669"/>
    <property type="project" value="TreeGrafter"/>
</dbReference>
<keyword evidence="1" id="KW-0328">Glycosyltransferase</keyword>
<feature type="domain" description="Glycosyltransferase subfamily 4-like N-terminal" evidence="4">
    <location>
        <begin position="30"/>
        <end position="203"/>
    </location>
</feature>
<dbReference type="AlphaFoldDB" id="A0A7Y6CAZ5"/>
<name>A0A7Y6CAZ5_9ACTN</name>
<dbReference type="InterPro" id="IPR050194">
    <property type="entry name" value="Glycosyltransferase_grp1"/>
</dbReference>
<reference evidence="5 6" key="1">
    <citation type="submission" date="2020-03" db="EMBL/GenBank/DDBJ databases">
        <title>Complete genome sequence of sixteen Streptomyces strains facilitates identification of candidate genes involved in plant growth-promotion in grain legumes and cereals.</title>
        <authorList>
            <person name="Gopalakrishnan S."/>
            <person name="Thakur V."/>
            <person name="Saxena R."/>
            <person name="Vadlamudi S."/>
            <person name="Purohit S."/>
            <person name="Kumar V."/>
            <person name="Rathore A."/>
            <person name="Chitikineni A."/>
            <person name="Varshney R.K."/>
        </authorList>
    </citation>
    <scope>NUCLEOTIDE SEQUENCE [LARGE SCALE GENOMIC DNA]</scope>
    <source>
        <strain evidence="5 6">KAI-180</strain>
    </source>
</reference>
<organism evidence="5 6">
    <name type="scientific">Streptomyces odorifer</name>
    <dbReference type="NCBI Taxonomy" id="53450"/>
    <lineage>
        <taxon>Bacteria</taxon>
        <taxon>Bacillati</taxon>
        <taxon>Actinomycetota</taxon>
        <taxon>Actinomycetes</taxon>
        <taxon>Kitasatosporales</taxon>
        <taxon>Streptomycetaceae</taxon>
        <taxon>Streptomyces</taxon>
        <taxon>Streptomyces albidoflavus group</taxon>
    </lineage>
</organism>
<evidence type="ECO:0000256" key="1">
    <source>
        <dbReference type="ARBA" id="ARBA00022676"/>
    </source>
</evidence>
<keyword evidence="2 5" id="KW-0808">Transferase</keyword>
<evidence type="ECO:0000313" key="5">
    <source>
        <dbReference type="EMBL" id="NUV30183.1"/>
    </source>
</evidence>
<dbReference type="Gene3D" id="3.40.50.2000">
    <property type="entry name" value="Glycogen Phosphorylase B"/>
    <property type="match status" value="2"/>
</dbReference>
<dbReference type="Proteomes" id="UP000540128">
    <property type="component" value="Unassembled WGS sequence"/>
</dbReference>
<sequence>MRSPRRTPRRIAMVSEHASPLAALGGADAGGQNVYVARLARELAGQGHEVTVYTRCDDESLPPRVSAGGFTVEHVRAGPPTQVPKDALLPFMGAFGERLARDWTACPPDVVHAHFWMSGTAALAGARGLGVPVVQTFHALGTVKRRHQGPADTSPPERIAVEAELGRLCRTVLATCADEARELLAMGVPPHRVAVVPCGVDTDHFSPDAGTRERGPGSPHTLLAVGRLVPRKGFDRAVRALRHLPDARLLIAGGPDASRLFADPEAERLRKIAAECEVADRVTLLGAVPHADMPALLSRADLVLSLPRYEPFGIVPIEAMSCGAPVVATAVGGQLDTVLDQVTGAHVPARPEGSGPKDDPVLVRVVRDLLEDPARRARYGAAGRRRALDHYTWDRVADGVARVYEGAVTAPPLSEAAR</sequence>
<dbReference type="Pfam" id="PF00534">
    <property type="entry name" value="Glycos_transf_1"/>
    <property type="match status" value="1"/>
</dbReference>
<dbReference type="InterPro" id="IPR028098">
    <property type="entry name" value="Glyco_trans_4-like_N"/>
</dbReference>
<evidence type="ECO:0000256" key="2">
    <source>
        <dbReference type="ARBA" id="ARBA00022679"/>
    </source>
</evidence>
<dbReference type="GO" id="GO:1901137">
    <property type="term" value="P:carbohydrate derivative biosynthetic process"/>
    <property type="evidence" value="ECO:0007669"/>
    <property type="project" value="UniProtKB-ARBA"/>
</dbReference>
<evidence type="ECO:0000313" key="6">
    <source>
        <dbReference type="Proteomes" id="UP000540128"/>
    </source>
</evidence>
<gene>
    <name evidence="5" type="ORF">G6W59_17985</name>
</gene>
<dbReference type="PANTHER" id="PTHR45947:SF3">
    <property type="entry name" value="SULFOQUINOVOSYL TRANSFERASE SQD2"/>
    <property type="match status" value="1"/>
</dbReference>
<dbReference type="RefSeq" id="WP_030696007.1">
    <property type="nucleotide sequence ID" value="NZ_JAANNT010000015.1"/>
</dbReference>
<evidence type="ECO:0000259" key="3">
    <source>
        <dbReference type="Pfam" id="PF00534"/>
    </source>
</evidence>
<accession>A0A7Y6CAZ5</accession>
<dbReference type="Pfam" id="PF13439">
    <property type="entry name" value="Glyco_transf_4"/>
    <property type="match status" value="1"/>
</dbReference>
<comment type="caution">
    <text evidence="5">The sequence shown here is derived from an EMBL/GenBank/DDBJ whole genome shotgun (WGS) entry which is preliminary data.</text>
</comment>
<protein>
    <submittedName>
        <fullName evidence="5">Glycosyltransferase family 1 protein</fullName>
    </submittedName>
</protein>
<keyword evidence="6" id="KW-1185">Reference proteome</keyword>
<dbReference type="EMBL" id="JAANNT010000015">
    <property type="protein sequence ID" value="NUV30183.1"/>
    <property type="molecule type" value="Genomic_DNA"/>
</dbReference>
<proteinExistence type="predicted"/>